<evidence type="ECO:0000259" key="2">
    <source>
        <dbReference type="PROSITE" id="PS50804"/>
    </source>
</evidence>
<reference evidence="3 4" key="1">
    <citation type="submission" date="2024-09" db="EMBL/GenBank/DDBJ databases">
        <title>A chromosome-level genome assembly of Gray's grenadier anchovy, Coilia grayii.</title>
        <authorList>
            <person name="Fu Z."/>
        </authorList>
    </citation>
    <scope>NUCLEOTIDE SEQUENCE [LARGE SCALE GENOMIC DNA]</scope>
    <source>
        <strain evidence="3">G4</strain>
        <tissue evidence="3">Muscle</tissue>
    </source>
</reference>
<comment type="caution">
    <text evidence="3">The sequence shown here is derived from an EMBL/GenBank/DDBJ whole genome shotgun (WGS) entry which is preliminary data.</text>
</comment>
<dbReference type="SUPFAM" id="SSF47353">
    <property type="entry name" value="Retrovirus capsid dimerization domain-like"/>
    <property type="match status" value="1"/>
</dbReference>
<name>A0ABD1JXB8_9TELE</name>
<dbReference type="InterPro" id="IPR003309">
    <property type="entry name" value="SCAN_dom"/>
</dbReference>
<protein>
    <recommendedName>
        <fullName evidence="2">SCAN box domain-containing protein</fullName>
    </recommendedName>
</protein>
<evidence type="ECO:0000313" key="4">
    <source>
        <dbReference type="Proteomes" id="UP001591681"/>
    </source>
</evidence>
<feature type="compositionally biased region" description="Polar residues" evidence="1">
    <location>
        <begin position="1"/>
        <end position="15"/>
    </location>
</feature>
<dbReference type="PROSITE" id="PS50804">
    <property type="entry name" value="SCAN_BOX"/>
    <property type="match status" value="1"/>
</dbReference>
<feature type="region of interest" description="Disordered" evidence="1">
    <location>
        <begin position="1"/>
        <end position="48"/>
    </location>
</feature>
<dbReference type="EMBL" id="JBHFQA010000011">
    <property type="protein sequence ID" value="KAL2091505.1"/>
    <property type="molecule type" value="Genomic_DNA"/>
</dbReference>
<dbReference type="Proteomes" id="UP001591681">
    <property type="component" value="Unassembled WGS sequence"/>
</dbReference>
<dbReference type="Pfam" id="PF02023">
    <property type="entry name" value="SCAN"/>
    <property type="match status" value="1"/>
</dbReference>
<sequence>MSQQHRLQPPATRSRTALGESTAHQALMDDEEDIVSRPHSAPPDDRTSRLEATLSSFIQAQQARDERWERQAERQDLIWRSMQHQFQQLQMLVSRDHLDQHPIEGARAPSPEPSLLLDPSLRQRQPRLGSASPRSEPSTPVSMTPSAHYGWSPPKMSPYKEDEDIEHYLTTFERLAMANQWPRHSWAVYLVPLLTGKARAAYVAMDIDDTTDYGKVREAILNKYEIDHDRYRHRFRSMTLTEGETARELQARLSELYNKWMCPAQKTKAEIGDTIILEQFLRMLNPELRIWVKERNPQTSKQAAPFTCSFSLCYYKGTSKSRAG</sequence>
<keyword evidence="4" id="KW-1185">Reference proteome</keyword>
<evidence type="ECO:0000256" key="1">
    <source>
        <dbReference type="SAM" id="MobiDB-lite"/>
    </source>
</evidence>
<dbReference type="PANTHER" id="PTHR46888:SF1">
    <property type="entry name" value="RIBONUCLEASE H"/>
    <property type="match status" value="1"/>
</dbReference>
<feature type="domain" description="SCAN box" evidence="2">
    <location>
        <begin position="232"/>
        <end position="306"/>
    </location>
</feature>
<accession>A0ABD1JXB8</accession>
<dbReference type="Gene3D" id="1.10.4020.10">
    <property type="entry name" value="DNA breaking-rejoining enzymes"/>
    <property type="match status" value="1"/>
</dbReference>
<dbReference type="SMART" id="SM00431">
    <property type="entry name" value="SCAN"/>
    <property type="match status" value="1"/>
</dbReference>
<proteinExistence type="predicted"/>
<gene>
    <name evidence="3" type="ORF">ACEWY4_013768</name>
</gene>
<organism evidence="3 4">
    <name type="scientific">Coilia grayii</name>
    <name type="common">Gray's grenadier anchovy</name>
    <dbReference type="NCBI Taxonomy" id="363190"/>
    <lineage>
        <taxon>Eukaryota</taxon>
        <taxon>Metazoa</taxon>
        <taxon>Chordata</taxon>
        <taxon>Craniata</taxon>
        <taxon>Vertebrata</taxon>
        <taxon>Euteleostomi</taxon>
        <taxon>Actinopterygii</taxon>
        <taxon>Neopterygii</taxon>
        <taxon>Teleostei</taxon>
        <taxon>Clupei</taxon>
        <taxon>Clupeiformes</taxon>
        <taxon>Clupeoidei</taxon>
        <taxon>Engraulidae</taxon>
        <taxon>Coilinae</taxon>
        <taxon>Coilia</taxon>
    </lineage>
</organism>
<dbReference type="InterPro" id="IPR038269">
    <property type="entry name" value="SCAN_sf"/>
</dbReference>
<feature type="compositionally biased region" description="Polar residues" evidence="1">
    <location>
        <begin position="132"/>
        <end position="145"/>
    </location>
</feature>
<dbReference type="PANTHER" id="PTHR46888">
    <property type="entry name" value="ZINC KNUCKLE DOMAINCONTAINING PROTEIN-RELATED"/>
    <property type="match status" value="1"/>
</dbReference>
<evidence type="ECO:0000313" key="3">
    <source>
        <dbReference type="EMBL" id="KAL2091505.1"/>
    </source>
</evidence>
<feature type="region of interest" description="Disordered" evidence="1">
    <location>
        <begin position="125"/>
        <end position="155"/>
    </location>
</feature>
<dbReference type="AlphaFoldDB" id="A0ABD1JXB8"/>